<feature type="region of interest" description="Disordered" evidence="1">
    <location>
        <begin position="37"/>
        <end position="68"/>
    </location>
</feature>
<proteinExistence type="predicted"/>
<feature type="region of interest" description="Disordered" evidence="1">
    <location>
        <begin position="99"/>
        <end position="140"/>
    </location>
</feature>
<reference evidence="2" key="1">
    <citation type="submission" date="2023-06" db="EMBL/GenBank/DDBJ databases">
        <title>Genome-scale phylogeny and comparative genomics of the fungal order Sordariales.</title>
        <authorList>
            <consortium name="Lawrence Berkeley National Laboratory"/>
            <person name="Hensen N."/>
            <person name="Bonometti L."/>
            <person name="Westerberg I."/>
            <person name="Brannstrom I.O."/>
            <person name="Guillou S."/>
            <person name="Cros-Aarteil S."/>
            <person name="Calhoun S."/>
            <person name="Haridas S."/>
            <person name="Kuo A."/>
            <person name="Mondo S."/>
            <person name="Pangilinan J."/>
            <person name="Riley R."/>
            <person name="Labutti K."/>
            <person name="Andreopoulos B."/>
            <person name="Lipzen A."/>
            <person name="Chen C."/>
            <person name="Yanf M."/>
            <person name="Daum C."/>
            <person name="Ng V."/>
            <person name="Clum A."/>
            <person name="Steindorff A."/>
            <person name="Ohm R."/>
            <person name="Martin F."/>
            <person name="Silar P."/>
            <person name="Natvig D."/>
            <person name="Lalanne C."/>
            <person name="Gautier V."/>
            <person name="Ament-Velasquez S.L."/>
            <person name="Kruys A."/>
            <person name="Hutchinson M.I."/>
            <person name="Powell A.J."/>
            <person name="Barry K."/>
            <person name="Miller A.N."/>
            <person name="Grigoriev I.V."/>
            <person name="Debuchy R."/>
            <person name="Gladieux P."/>
            <person name="Thoren M.H."/>
            <person name="Johannesson H."/>
        </authorList>
    </citation>
    <scope>NUCLEOTIDE SEQUENCE</scope>
    <source>
        <strain evidence="2">CBS 606.72</strain>
    </source>
</reference>
<name>A0AA39WKD1_9PEZI</name>
<comment type="caution">
    <text evidence="2">The sequence shown here is derived from an EMBL/GenBank/DDBJ whole genome shotgun (WGS) entry which is preliminary data.</text>
</comment>
<evidence type="ECO:0000256" key="1">
    <source>
        <dbReference type="SAM" id="MobiDB-lite"/>
    </source>
</evidence>
<dbReference type="AlphaFoldDB" id="A0AA39WKD1"/>
<organism evidence="2 3">
    <name type="scientific">Immersiella caudata</name>
    <dbReference type="NCBI Taxonomy" id="314043"/>
    <lineage>
        <taxon>Eukaryota</taxon>
        <taxon>Fungi</taxon>
        <taxon>Dikarya</taxon>
        <taxon>Ascomycota</taxon>
        <taxon>Pezizomycotina</taxon>
        <taxon>Sordariomycetes</taxon>
        <taxon>Sordariomycetidae</taxon>
        <taxon>Sordariales</taxon>
        <taxon>Lasiosphaeriaceae</taxon>
        <taxon>Immersiella</taxon>
    </lineage>
</organism>
<evidence type="ECO:0000313" key="3">
    <source>
        <dbReference type="Proteomes" id="UP001175000"/>
    </source>
</evidence>
<gene>
    <name evidence="2" type="ORF">B0T14DRAFT_255677</name>
</gene>
<protein>
    <submittedName>
        <fullName evidence="2">Uncharacterized protein</fullName>
    </submittedName>
</protein>
<accession>A0AA39WKD1</accession>
<sequence>MQRRVVSTLASFGMWNGNLLAFAPVFSPPRPDEQRIPSLRKGVPTCSLPNTANGTCRKPPAPTQIVKGDQRHRLQCWLQKKKKKKAILAAQTKGILSQRPDLRASVTTSHDDKIRNRTAGNRQPAAGNRQPLIPVTSLPS</sequence>
<dbReference type="Proteomes" id="UP001175000">
    <property type="component" value="Unassembled WGS sequence"/>
</dbReference>
<evidence type="ECO:0000313" key="2">
    <source>
        <dbReference type="EMBL" id="KAK0617019.1"/>
    </source>
</evidence>
<keyword evidence="3" id="KW-1185">Reference proteome</keyword>
<dbReference type="EMBL" id="JAULSU010000005">
    <property type="protein sequence ID" value="KAK0617019.1"/>
    <property type="molecule type" value="Genomic_DNA"/>
</dbReference>